<dbReference type="AlphaFoldDB" id="A0A0L8AH87"/>
<dbReference type="EMBL" id="JSVA01000020">
    <property type="protein sequence ID" value="KOF01636.1"/>
    <property type="molecule type" value="Genomic_DNA"/>
</dbReference>
<keyword evidence="9" id="KW-0121">Carboxypeptidase</keyword>
<dbReference type="CDD" id="cd06238">
    <property type="entry name" value="M14-like"/>
    <property type="match status" value="1"/>
</dbReference>
<accession>A0A0L8AH87</accession>
<keyword evidence="5" id="KW-0862">Zinc</keyword>
<dbReference type="GO" id="GO:0006508">
    <property type="term" value="P:proteolysis"/>
    <property type="evidence" value="ECO:0007669"/>
    <property type="project" value="UniProtKB-KW"/>
</dbReference>
<feature type="domain" description="Peptidase M14" evidence="8">
    <location>
        <begin position="55"/>
        <end position="341"/>
    </location>
</feature>
<dbReference type="OrthoDB" id="9758209at2"/>
<keyword evidence="10" id="KW-1185">Reference proteome</keyword>
<comment type="caution">
    <text evidence="9">The sequence shown here is derived from an EMBL/GenBank/DDBJ whole genome shotgun (WGS) entry which is preliminary data.</text>
</comment>
<name>A0A0L8AH87_9BACT</name>
<feature type="chain" id="PRO_5005580409" evidence="7">
    <location>
        <begin position="23"/>
        <end position="854"/>
    </location>
</feature>
<evidence type="ECO:0000256" key="3">
    <source>
        <dbReference type="ARBA" id="ARBA00022670"/>
    </source>
</evidence>
<keyword evidence="4" id="KW-0378">Hydrolase</keyword>
<dbReference type="GO" id="GO:0008270">
    <property type="term" value="F:zinc ion binding"/>
    <property type="evidence" value="ECO:0007669"/>
    <property type="project" value="InterPro"/>
</dbReference>
<dbReference type="PATRIC" id="fig|1566026.4.peg.1730"/>
<evidence type="ECO:0000256" key="5">
    <source>
        <dbReference type="ARBA" id="ARBA00022833"/>
    </source>
</evidence>
<dbReference type="RefSeq" id="WP_053224853.1">
    <property type="nucleotide sequence ID" value="NZ_JSVA01000020.1"/>
</dbReference>
<dbReference type="GO" id="GO:0004181">
    <property type="term" value="F:metallocarboxypeptidase activity"/>
    <property type="evidence" value="ECO:0007669"/>
    <property type="project" value="InterPro"/>
</dbReference>
<dbReference type="InterPro" id="IPR029062">
    <property type="entry name" value="Class_I_gatase-like"/>
</dbReference>
<reference evidence="10" key="1">
    <citation type="submission" date="2014-11" db="EMBL/GenBank/DDBJ databases">
        <title>Genome sequencing of Roseivirga sp. D-25.</title>
        <authorList>
            <person name="Selvaratnam C."/>
            <person name="Thevarajoo S."/>
            <person name="Goh K.M."/>
            <person name="Eee R."/>
            <person name="Chan K.-G."/>
            <person name="Chong C.S."/>
        </authorList>
    </citation>
    <scope>NUCLEOTIDE SEQUENCE [LARGE SCALE GENOMIC DNA]</scope>
    <source>
        <strain evidence="10">D-25</strain>
    </source>
</reference>
<dbReference type="InterPro" id="IPR000834">
    <property type="entry name" value="Peptidase_M14"/>
</dbReference>
<dbReference type="Pfam" id="PF00246">
    <property type="entry name" value="Peptidase_M14"/>
    <property type="match status" value="1"/>
</dbReference>
<dbReference type="PANTHER" id="PTHR11705">
    <property type="entry name" value="PROTEASE FAMILY M14 CARBOXYPEPTIDASE A,B"/>
    <property type="match status" value="1"/>
</dbReference>
<evidence type="ECO:0000256" key="4">
    <source>
        <dbReference type="ARBA" id="ARBA00022801"/>
    </source>
</evidence>
<dbReference type="Gene3D" id="3.40.630.10">
    <property type="entry name" value="Zn peptidases"/>
    <property type="match status" value="1"/>
</dbReference>
<keyword evidence="7" id="KW-0732">Signal</keyword>
<keyword evidence="3" id="KW-0645">Protease</keyword>
<evidence type="ECO:0000256" key="2">
    <source>
        <dbReference type="ARBA" id="ARBA00005988"/>
    </source>
</evidence>
<proteinExistence type="inferred from homology"/>
<dbReference type="SUPFAM" id="SSF53187">
    <property type="entry name" value="Zn-dependent exopeptidases"/>
    <property type="match status" value="1"/>
</dbReference>
<keyword evidence="6" id="KW-0482">Metalloprotease</keyword>
<evidence type="ECO:0000259" key="8">
    <source>
        <dbReference type="SMART" id="SM00631"/>
    </source>
</evidence>
<protein>
    <submittedName>
        <fullName evidence="9">Zinc carboxypeptidase</fullName>
    </submittedName>
</protein>
<evidence type="ECO:0000313" key="9">
    <source>
        <dbReference type="EMBL" id="KOF01636.1"/>
    </source>
</evidence>
<sequence>MKVFAPLFSLLALLSLSFSANAQKDLSYYLPANVIYNQNIPTPKSVIGHEVGEWHITHDKLVLYMRTLAEASDRITIEEIGLTHEGRPQLMLTITHPNNQAGIEKIRTDHVWLTYPNESDKFDIKKMPAVISMGFSIHGNESSGSNAAMLVAYYMAAAQGPEIENALRNTVVLLDPSLNPDGLNRFSTWANTHKSKNINPDPNDREYNEVWPGARTNHYWFDLNRDWLPVQQPESQNRVAKYHLWKPNVFTDHHEMGTNSTFFFQPGVPARTHPLTPKGNQELTEKIGQFHAEALDNIGSLYFTKEGYDDFYYGKGSTFPDINGGIGILFEQASSRGHAQESDNGILEFPFTIKNQFTTALSTWKAAVDMRVELLDYQRDFYKRVLRDADNDDIKAYIFKAEKDPARSYHLADILDQQEVDFYRPSRKLKFNNEEYTPENSYIIPLKQRNYKLIKGMFEKRTTFEDSLFYDISGWTYPLAFDLEYSELSSRDYGRNQLGDKVMKPQFPKGSVIGGQSNYAYAFEWHGYYAPRAANRLLEKGIRIKVATSKFGDGKDLNFDYGTILVPVSNQKLSASELYIEMQTIANTDGIDVYAMNTGLTEGVSLGSNAFINIDKPEVALVVESGSSADAGEIWHLLDTRMNMRVTKLPADRLGSSAINRYNTIVITGGVNLSESGMENLKQWIRNGGTLVASNSSSTAWAARNKLTQLKFVDVEQYTGEKITYDQISNFQRGQSIPGGVYMSELELSHPMAYGYYNKELPTMRRGNLMIEASEDKFSNPGLYTEDPLRSGWINKPNLEALKGTSTIRVGAFGQGRIVSLVDNPNFRAFWYGTNKLMMNAIFFGRIVNSSAAK</sequence>
<comment type="cofactor">
    <cofactor evidence="1">
        <name>Zn(2+)</name>
        <dbReference type="ChEBI" id="CHEBI:29105"/>
    </cofactor>
</comment>
<dbReference type="SMART" id="SM00631">
    <property type="entry name" value="Zn_pept"/>
    <property type="match status" value="1"/>
</dbReference>
<gene>
    <name evidence="9" type="ORF">OB69_16485</name>
</gene>
<dbReference type="Gene3D" id="3.40.50.880">
    <property type="match status" value="1"/>
</dbReference>
<comment type="similarity">
    <text evidence="2">Belongs to the peptidase M14 family.</text>
</comment>
<evidence type="ECO:0000256" key="6">
    <source>
        <dbReference type="ARBA" id="ARBA00023049"/>
    </source>
</evidence>
<dbReference type="GO" id="GO:0005615">
    <property type="term" value="C:extracellular space"/>
    <property type="evidence" value="ECO:0007669"/>
    <property type="project" value="TreeGrafter"/>
</dbReference>
<organism evidence="9 10">
    <name type="scientific">Roseivirga seohaensis subsp. aquiponti</name>
    <dbReference type="NCBI Taxonomy" id="1566026"/>
    <lineage>
        <taxon>Bacteria</taxon>
        <taxon>Pseudomonadati</taxon>
        <taxon>Bacteroidota</taxon>
        <taxon>Cytophagia</taxon>
        <taxon>Cytophagales</taxon>
        <taxon>Roseivirgaceae</taxon>
        <taxon>Roseivirga</taxon>
    </lineage>
</organism>
<dbReference type="SUPFAM" id="SSF52317">
    <property type="entry name" value="Class I glutamine amidotransferase-like"/>
    <property type="match status" value="1"/>
</dbReference>
<feature type="signal peptide" evidence="7">
    <location>
        <begin position="1"/>
        <end position="22"/>
    </location>
</feature>
<evidence type="ECO:0000256" key="7">
    <source>
        <dbReference type="SAM" id="SignalP"/>
    </source>
</evidence>
<dbReference type="PANTHER" id="PTHR11705:SF143">
    <property type="entry name" value="SLL0236 PROTEIN"/>
    <property type="match status" value="1"/>
</dbReference>
<evidence type="ECO:0000313" key="10">
    <source>
        <dbReference type="Proteomes" id="UP000036908"/>
    </source>
</evidence>
<evidence type="ECO:0000256" key="1">
    <source>
        <dbReference type="ARBA" id="ARBA00001947"/>
    </source>
</evidence>
<dbReference type="Proteomes" id="UP000036908">
    <property type="component" value="Unassembled WGS sequence"/>
</dbReference>